<evidence type="ECO:0000313" key="12">
    <source>
        <dbReference type="EMBL" id="GFY58909.1"/>
    </source>
</evidence>
<feature type="transmembrane region" description="Helical" evidence="9">
    <location>
        <begin position="723"/>
        <end position="747"/>
    </location>
</feature>
<dbReference type="Proteomes" id="UP000886998">
    <property type="component" value="Unassembled WGS sequence"/>
</dbReference>
<dbReference type="PANTHER" id="PTHR13800">
    <property type="entry name" value="TRANSIENT RECEPTOR POTENTIAL CATION CHANNEL, SUBFAMILY M, MEMBER 6"/>
    <property type="match status" value="1"/>
</dbReference>
<keyword evidence="13" id="KW-1185">Reference proteome</keyword>
<keyword evidence="12" id="KW-0675">Receptor</keyword>
<dbReference type="EMBL" id="BMAV01012335">
    <property type="protein sequence ID" value="GFY58909.1"/>
    <property type="molecule type" value="Genomic_DNA"/>
</dbReference>
<dbReference type="InterPro" id="IPR041491">
    <property type="entry name" value="TRPM_SLOG"/>
</dbReference>
<gene>
    <name evidence="12" type="primary">TRPM3</name>
    <name evidence="12" type="ORF">TNIN_372451</name>
</gene>
<organism evidence="12 13">
    <name type="scientific">Trichonephila inaurata madagascariensis</name>
    <dbReference type="NCBI Taxonomy" id="2747483"/>
    <lineage>
        <taxon>Eukaryota</taxon>
        <taxon>Metazoa</taxon>
        <taxon>Ecdysozoa</taxon>
        <taxon>Arthropoda</taxon>
        <taxon>Chelicerata</taxon>
        <taxon>Arachnida</taxon>
        <taxon>Araneae</taxon>
        <taxon>Araneomorphae</taxon>
        <taxon>Entelegynae</taxon>
        <taxon>Araneoidea</taxon>
        <taxon>Nephilidae</taxon>
        <taxon>Trichonephila</taxon>
        <taxon>Trichonephila inaurata</taxon>
    </lineage>
</organism>
<dbReference type="GO" id="GO:0030001">
    <property type="term" value="P:metal ion transport"/>
    <property type="evidence" value="ECO:0007669"/>
    <property type="project" value="TreeGrafter"/>
</dbReference>
<evidence type="ECO:0000259" key="10">
    <source>
        <dbReference type="Pfam" id="PF18139"/>
    </source>
</evidence>
<evidence type="ECO:0000256" key="6">
    <source>
        <dbReference type="ARBA" id="ARBA00023136"/>
    </source>
</evidence>
<evidence type="ECO:0000256" key="4">
    <source>
        <dbReference type="ARBA" id="ARBA00022989"/>
    </source>
</evidence>
<dbReference type="OrthoDB" id="301415at2759"/>
<dbReference type="GO" id="GO:0005261">
    <property type="term" value="F:monoatomic cation channel activity"/>
    <property type="evidence" value="ECO:0007669"/>
    <property type="project" value="TreeGrafter"/>
</dbReference>
<evidence type="ECO:0000256" key="3">
    <source>
        <dbReference type="ARBA" id="ARBA00022692"/>
    </source>
</evidence>
<dbReference type="AlphaFoldDB" id="A0A8X7CBL2"/>
<feature type="region of interest" description="Disordered" evidence="8">
    <location>
        <begin position="65"/>
        <end position="101"/>
    </location>
</feature>
<accession>A0A8X7CBL2</accession>
<comment type="caution">
    <text evidence="12">The sequence shown here is derived from an EMBL/GenBank/DDBJ whole genome shotgun (WGS) entry which is preliminary data.</text>
</comment>
<dbReference type="PANTHER" id="PTHR13800:SF1">
    <property type="entry name" value="TRANSIENT RECEPTOR POTENTIAL CATION CHANNEL TRPM"/>
    <property type="match status" value="1"/>
</dbReference>
<evidence type="ECO:0000256" key="7">
    <source>
        <dbReference type="ARBA" id="ARBA00023303"/>
    </source>
</evidence>
<evidence type="ECO:0000313" key="13">
    <source>
        <dbReference type="Proteomes" id="UP000886998"/>
    </source>
</evidence>
<feature type="domain" description="TRPM SLOG" evidence="10">
    <location>
        <begin position="125"/>
        <end position="410"/>
    </location>
</feature>
<keyword evidence="5" id="KW-0406">Ion transport</keyword>
<feature type="domain" description="TRPM-like" evidence="11">
    <location>
        <begin position="488"/>
        <end position="701"/>
    </location>
</feature>
<feature type="compositionally biased region" description="Polar residues" evidence="8">
    <location>
        <begin position="65"/>
        <end position="79"/>
    </location>
</feature>
<dbReference type="GO" id="GO:0005886">
    <property type="term" value="C:plasma membrane"/>
    <property type="evidence" value="ECO:0007669"/>
    <property type="project" value="TreeGrafter"/>
</dbReference>
<evidence type="ECO:0000256" key="5">
    <source>
        <dbReference type="ARBA" id="ARBA00023065"/>
    </source>
</evidence>
<dbReference type="InterPro" id="IPR050927">
    <property type="entry name" value="TRPM"/>
</dbReference>
<proteinExistence type="predicted"/>
<dbReference type="Pfam" id="PF18139">
    <property type="entry name" value="LSDAT_euk"/>
    <property type="match status" value="1"/>
</dbReference>
<comment type="subcellular location">
    <subcellularLocation>
        <location evidence="1">Membrane</location>
        <topology evidence="1">Multi-pass membrane protein</topology>
    </subcellularLocation>
</comment>
<keyword evidence="3 9" id="KW-0812">Transmembrane</keyword>
<evidence type="ECO:0000256" key="2">
    <source>
        <dbReference type="ARBA" id="ARBA00022448"/>
    </source>
</evidence>
<evidence type="ECO:0000256" key="8">
    <source>
        <dbReference type="SAM" id="MobiDB-lite"/>
    </source>
</evidence>
<dbReference type="Pfam" id="PF25508">
    <property type="entry name" value="TRPM2"/>
    <property type="match status" value="1"/>
</dbReference>
<reference evidence="12" key="1">
    <citation type="submission" date="2020-08" db="EMBL/GenBank/DDBJ databases">
        <title>Multicomponent nature underlies the extraordinary mechanical properties of spider dragline silk.</title>
        <authorList>
            <person name="Kono N."/>
            <person name="Nakamura H."/>
            <person name="Mori M."/>
            <person name="Yoshida Y."/>
            <person name="Ohtoshi R."/>
            <person name="Malay A.D."/>
            <person name="Moran D.A.P."/>
            <person name="Tomita M."/>
            <person name="Numata K."/>
            <person name="Arakawa K."/>
        </authorList>
    </citation>
    <scope>NUCLEOTIDE SEQUENCE</scope>
</reference>
<evidence type="ECO:0000259" key="11">
    <source>
        <dbReference type="Pfam" id="PF25508"/>
    </source>
</evidence>
<keyword evidence="2" id="KW-0813">Transport</keyword>
<evidence type="ECO:0000256" key="9">
    <source>
        <dbReference type="SAM" id="Phobius"/>
    </source>
</evidence>
<sequence length="768" mass="87997">MDYVEIHTAMHQKRDSRDETEQFVLVLHFVLKFSRTSIETNSERSRKAKRQSVISSLFRGLTGSKCQVSPSKQNGSITDDINENKRSNSDAISISSRKTESEKPLTNRGEIFFWRNFGYEQGGRPFLKVSHDANMDDTGHVLTQEWKLGTPRIVLVVMSNVSPLSQWTNTRQIKNFQKGLISATNTTEMWILTNGINVGVTKIIGDAVHEEVNRRNSKSHFQKTHHMDSDHNSKIVVIGVAREDLLNHGDSFDGSSPRLEIENEGNKIEEQKFDLNPDHTHFLIVKDGTINKTGINYFLLRLQHYLASSLDQPRKSASNYRLNHCSLGILEIPVVAVLFQGGTDCARLVLDHLKRHLPLVVMKGSGGLADILGFAYSEINQRPQGIADAEFCENYLKPELSRKISEKFPKLRDNSLSRNIFRDRIMDIIRYAKQVIDNTNWHAQMHKDLYLTLDWNSPHVAMSEVFLKDPSNKFKIDKDFFDEAVLRPQRESFVDLFLNQGFQVHKYLTPKRLILLFKKVRHQEFFQTVCWEGALGYGPVSNIKRNFIETDLNWLIEKTTSMENFVSSQELSLNAMGMYCTDPSAAERKAKVLLTFWATYTNRILLAKTLWKHADQPIHLALVLSMMIERLTLYVTDTSLKVEMEESSREFAEIATSMLDACYIDTPDRAFDVLNEESPGWAYNTAVDIAAEGQNKRFLSHICCQKWLTNEFFGKVKIRELSWGAFTVPTGIKVLLCAFLIFPMYAWTIFQTKECISTEDDKDIIGTC</sequence>
<evidence type="ECO:0000256" key="1">
    <source>
        <dbReference type="ARBA" id="ARBA00004141"/>
    </source>
</evidence>
<protein>
    <submittedName>
        <fullName evidence="12">Transient receptor potential cation channel subfamily M member 3</fullName>
    </submittedName>
</protein>
<name>A0A8X7CBL2_9ARAC</name>
<keyword evidence="6 9" id="KW-0472">Membrane</keyword>
<dbReference type="InterPro" id="IPR057366">
    <property type="entry name" value="TRPM-like"/>
</dbReference>
<keyword evidence="7" id="KW-0407">Ion channel</keyword>
<keyword evidence="4 9" id="KW-1133">Transmembrane helix</keyword>